<reference evidence="3" key="1">
    <citation type="submission" date="2022-01" db="EMBL/GenBank/DDBJ databases">
        <authorList>
            <person name="King R."/>
        </authorList>
    </citation>
    <scope>NUCLEOTIDE SEQUENCE</scope>
</reference>
<dbReference type="AlphaFoldDB" id="A0A9N9X634"/>
<dbReference type="InterPro" id="IPR000210">
    <property type="entry name" value="BTB/POZ_dom"/>
</dbReference>
<dbReference type="EMBL" id="OU898276">
    <property type="protein sequence ID" value="CAG9826121.1"/>
    <property type="molecule type" value="Genomic_DNA"/>
</dbReference>
<protein>
    <recommendedName>
        <fullName evidence="2">BTB domain-containing protein</fullName>
    </recommendedName>
</protein>
<gene>
    <name evidence="3" type="ORF">DIABBA_LOCUS265</name>
</gene>
<dbReference type="Pfam" id="PF00651">
    <property type="entry name" value="BTB"/>
    <property type="match status" value="1"/>
</dbReference>
<organism evidence="3 4">
    <name type="scientific">Diabrotica balteata</name>
    <name type="common">Banded cucumber beetle</name>
    <dbReference type="NCBI Taxonomy" id="107213"/>
    <lineage>
        <taxon>Eukaryota</taxon>
        <taxon>Metazoa</taxon>
        <taxon>Ecdysozoa</taxon>
        <taxon>Arthropoda</taxon>
        <taxon>Hexapoda</taxon>
        <taxon>Insecta</taxon>
        <taxon>Pterygota</taxon>
        <taxon>Neoptera</taxon>
        <taxon>Endopterygota</taxon>
        <taxon>Coleoptera</taxon>
        <taxon>Polyphaga</taxon>
        <taxon>Cucujiformia</taxon>
        <taxon>Chrysomeloidea</taxon>
        <taxon>Chrysomelidae</taxon>
        <taxon>Galerucinae</taxon>
        <taxon>Diabroticina</taxon>
        <taxon>Diabroticites</taxon>
        <taxon>Diabrotica</taxon>
    </lineage>
</organism>
<evidence type="ECO:0000259" key="2">
    <source>
        <dbReference type="PROSITE" id="PS50097"/>
    </source>
</evidence>
<dbReference type="Gene3D" id="3.30.710.10">
    <property type="entry name" value="Potassium Channel Kv1.1, Chain A"/>
    <property type="match status" value="1"/>
</dbReference>
<feature type="region of interest" description="Disordered" evidence="1">
    <location>
        <begin position="323"/>
        <end position="381"/>
    </location>
</feature>
<feature type="domain" description="BTB" evidence="2">
    <location>
        <begin position="26"/>
        <end position="87"/>
    </location>
</feature>
<dbReference type="InterPro" id="IPR011333">
    <property type="entry name" value="SKP1/BTB/POZ_sf"/>
</dbReference>
<sequence>MPRISSNGKILLKDKLYNMYMDREFVDTEILVEDGIISAHCVVLAGESPIIAQMVQHQRAEPKTLNLRQFSKLVMRYILEYMYKGDIMCHIDDETRFKEAAEFLQLQGFNSVKREPSSSPRAERVITQAPIVPVICISDESNSSHSKSDIEEIIKPRKRIKLNKSAGSRSESVGSCNHSNGDVSFDFFIDNTLNNNEIVGDHQSYKYTHNKTRTRPIAPLIADSNNSDAELEDSSPDFCLRVSKKKSVTNCDKNKKGNSSKKRSEESIKLNKTHQNKVSNIPESTTPDNSLLLIENPPSIVEISELTQVNSVPVQREDLGSSETTIHTDDAENSSLNVEPPQSPERNEQPQAETSNPPDVDNETHPAKSDKGPKGIWRSKHNSKKFGRSFCVICNKNLKRIKTHIKLNHKPSVRKAKFKCLKCYKNFYFEIVLKDHRENYCKDE</sequence>
<keyword evidence="4" id="KW-1185">Reference proteome</keyword>
<evidence type="ECO:0000313" key="4">
    <source>
        <dbReference type="Proteomes" id="UP001153709"/>
    </source>
</evidence>
<accession>A0A9N9X634</accession>
<evidence type="ECO:0000313" key="3">
    <source>
        <dbReference type="EMBL" id="CAG9826121.1"/>
    </source>
</evidence>
<feature type="compositionally biased region" description="Polar residues" evidence="1">
    <location>
        <begin position="276"/>
        <end position="289"/>
    </location>
</feature>
<feature type="compositionally biased region" description="Basic and acidic residues" evidence="1">
    <location>
        <begin position="362"/>
        <end position="373"/>
    </location>
</feature>
<dbReference type="PROSITE" id="PS50097">
    <property type="entry name" value="BTB"/>
    <property type="match status" value="1"/>
</dbReference>
<dbReference type="SUPFAM" id="SSF54695">
    <property type="entry name" value="POZ domain"/>
    <property type="match status" value="1"/>
</dbReference>
<dbReference type="Proteomes" id="UP001153709">
    <property type="component" value="Chromosome 1"/>
</dbReference>
<dbReference type="SMART" id="SM00225">
    <property type="entry name" value="BTB"/>
    <property type="match status" value="1"/>
</dbReference>
<dbReference type="OrthoDB" id="6784427at2759"/>
<proteinExistence type="predicted"/>
<name>A0A9N9X634_DIABA</name>
<feature type="region of interest" description="Disordered" evidence="1">
    <location>
        <begin position="249"/>
        <end position="292"/>
    </location>
</feature>
<evidence type="ECO:0000256" key="1">
    <source>
        <dbReference type="SAM" id="MobiDB-lite"/>
    </source>
</evidence>